<dbReference type="Gene3D" id="3.40.50.2300">
    <property type="match status" value="1"/>
</dbReference>
<dbReference type="Pfam" id="PF00072">
    <property type="entry name" value="Response_reg"/>
    <property type="match status" value="1"/>
</dbReference>
<dbReference type="InterPro" id="IPR011006">
    <property type="entry name" value="CheY-like_superfamily"/>
</dbReference>
<evidence type="ECO:0000259" key="3">
    <source>
        <dbReference type="PROSITE" id="PS50110"/>
    </source>
</evidence>
<proteinExistence type="predicted"/>
<dbReference type="SMART" id="SM00448">
    <property type="entry name" value="REC"/>
    <property type="match status" value="1"/>
</dbReference>
<evidence type="ECO:0000313" key="5">
    <source>
        <dbReference type="Proteomes" id="UP000480684"/>
    </source>
</evidence>
<dbReference type="InterPro" id="IPR001789">
    <property type="entry name" value="Sig_transdc_resp-reg_receiver"/>
</dbReference>
<organism evidence="4 5">
    <name type="scientific">Magnetospirillum aberrantis SpK</name>
    <dbReference type="NCBI Taxonomy" id="908842"/>
    <lineage>
        <taxon>Bacteria</taxon>
        <taxon>Pseudomonadati</taxon>
        <taxon>Pseudomonadota</taxon>
        <taxon>Alphaproteobacteria</taxon>
        <taxon>Rhodospirillales</taxon>
        <taxon>Rhodospirillaceae</taxon>
        <taxon>Magnetospirillum</taxon>
    </lineage>
</organism>
<dbReference type="PANTHER" id="PTHR44591:SF19">
    <property type="entry name" value="TWO-COMPONENT RESPONSE REGULATOR-RELATED"/>
    <property type="match status" value="1"/>
</dbReference>
<gene>
    <name evidence="4" type="ORF">G4223_10830</name>
</gene>
<evidence type="ECO:0000256" key="2">
    <source>
        <dbReference type="PROSITE-ProRule" id="PRU00169"/>
    </source>
</evidence>
<evidence type="ECO:0000256" key="1">
    <source>
        <dbReference type="ARBA" id="ARBA00022553"/>
    </source>
</evidence>
<dbReference type="PROSITE" id="PS50110">
    <property type="entry name" value="RESPONSE_REGULATORY"/>
    <property type="match status" value="1"/>
</dbReference>
<dbReference type="EMBL" id="JAAIYP010000037">
    <property type="protein sequence ID" value="NFV80603.1"/>
    <property type="molecule type" value="Genomic_DNA"/>
</dbReference>
<name>A0A7C9QTY2_9PROT</name>
<dbReference type="PANTHER" id="PTHR44591">
    <property type="entry name" value="STRESS RESPONSE REGULATOR PROTEIN 1"/>
    <property type="match status" value="1"/>
</dbReference>
<reference evidence="4 5" key="1">
    <citation type="submission" date="2020-02" db="EMBL/GenBank/DDBJ databases">
        <authorList>
            <person name="Dziuba M."/>
            <person name="Kuznetsov B."/>
            <person name="Mardanov A."/>
            <person name="Ravin N."/>
            <person name="Grouzdev D."/>
        </authorList>
    </citation>
    <scope>NUCLEOTIDE SEQUENCE [LARGE SCALE GENOMIC DNA]</scope>
    <source>
        <strain evidence="4 5">SpK</strain>
    </source>
</reference>
<dbReference type="GO" id="GO:0000160">
    <property type="term" value="P:phosphorelay signal transduction system"/>
    <property type="evidence" value="ECO:0007669"/>
    <property type="project" value="InterPro"/>
</dbReference>
<feature type="domain" description="Response regulatory" evidence="3">
    <location>
        <begin position="5"/>
        <end position="119"/>
    </location>
</feature>
<feature type="modified residue" description="4-aspartylphosphate" evidence="2">
    <location>
        <position position="55"/>
    </location>
</feature>
<dbReference type="InterPro" id="IPR050595">
    <property type="entry name" value="Bact_response_regulator"/>
</dbReference>
<protein>
    <submittedName>
        <fullName evidence="4">Response regulator</fullName>
    </submittedName>
</protein>
<dbReference type="SUPFAM" id="SSF52172">
    <property type="entry name" value="CheY-like"/>
    <property type="match status" value="1"/>
</dbReference>
<keyword evidence="5" id="KW-1185">Reference proteome</keyword>
<evidence type="ECO:0000313" key="4">
    <source>
        <dbReference type="EMBL" id="NFV80603.1"/>
    </source>
</evidence>
<comment type="caution">
    <text evidence="4">The sequence shown here is derived from an EMBL/GenBank/DDBJ whole genome shotgun (WGS) entry which is preliminary data.</text>
</comment>
<dbReference type="RefSeq" id="WP_163679123.1">
    <property type="nucleotide sequence ID" value="NZ_JAAIYP010000037.1"/>
</dbReference>
<sequence>MERMGVLFVDDDENLLNGLRRLLYGETRWNIMFANSGAEALDMLTTNEIGVVVTDIAMPGMDGEQLILRLYQDHPDVMPIVLSGHWDERASNQHLGPYIQFLSKPVPPQKLREALETAAGYAQLVMQ</sequence>
<keyword evidence="1 2" id="KW-0597">Phosphoprotein</keyword>
<dbReference type="Proteomes" id="UP000480684">
    <property type="component" value="Unassembled WGS sequence"/>
</dbReference>
<accession>A0A7C9QTY2</accession>
<dbReference type="AlphaFoldDB" id="A0A7C9QTY2"/>